<proteinExistence type="predicted"/>
<dbReference type="AlphaFoldDB" id="A0A813I2S5"/>
<accession>A0A813I2S5</accession>
<dbReference type="EMBL" id="CAJNNW010002469">
    <property type="protein sequence ID" value="CAE8644295.1"/>
    <property type="molecule type" value="Genomic_DNA"/>
</dbReference>
<evidence type="ECO:0000313" key="3">
    <source>
        <dbReference type="Proteomes" id="UP000626109"/>
    </source>
</evidence>
<feature type="non-terminal residue" evidence="2">
    <location>
        <position position="226"/>
    </location>
</feature>
<dbReference type="Proteomes" id="UP000626109">
    <property type="component" value="Unassembled WGS sequence"/>
</dbReference>
<sequence>SSSTSSTQATSSSASTLAGPGAAGNAAPSSATATASVSSGEVGGFHLCPFVIKAPGSIPGAVAVRSCDTIAEVRERLVVGCAATARPEAAIRLRGSQAFAVERSLWATQGTECRSLAALERILGHFVPCAEEARLSRPPAASSLPPVGAPPFDPWVPASHGTSAASSLTPAGPAPFLPWVPASHGTSASPSSTPAGPAPFRPSWRPPCSSPSPASRPRSAPTTSTP</sequence>
<feature type="region of interest" description="Disordered" evidence="1">
    <location>
        <begin position="158"/>
        <end position="226"/>
    </location>
</feature>
<evidence type="ECO:0000256" key="1">
    <source>
        <dbReference type="SAM" id="MobiDB-lite"/>
    </source>
</evidence>
<protein>
    <submittedName>
        <fullName evidence="2">Uncharacterized protein</fullName>
    </submittedName>
</protein>
<evidence type="ECO:0000313" key="2">
    <source>
        <dbReference type="EMBL" id="CAE8644295.1"/>
    </source>
</evidence>
<feature type="compositionally biased region" description="Low complexity" evidence="1">
    <location>
        <begin position="181"/>
        <end position="195"/>
    </location>
</feature>
<feature type="compositionally biased region" description="Pro residues" evidence="1">
    <location>
        <begin position="196"/>
        <end position="210"/>
    </location>
</feature>
<feature type="compositionally biased region" description="Polar residues" evidence="1">
    <location>
        <begin position="160"/>
        <end position="169"/>
    </location>
</feature>
<gene>
    <name evidence="2" type="ORF">PGLA2088_LOCUS2933</name>
</gene>
<feature type="region of interest" description="Disordered" evidence="1">
    <location>
        <begin position="1"/>
        <end position="30"/>
    </location>
</feature>
<feature type="compositionally biased region" description="Low complexity" evidence="1">
    <location>
        <begin position="211"/>
        <end position="226"/>
    </location>
</feature>
<organism evidence="2 3">
    <name type="scientific">Polarella glacialis</name>
    <name type="common">Dinoflagellate</name>
    <dbReference type="NCBI Taxonomy" id="89957"/>
    <lineage>
        <taxon>Eukaryota</taxon>
        <taxon>Sar</taxon>
        <taxon>Alveolata</taxon>
        <taxon>Dinophyceae</taxon>
        <taxon>Suessiales</taxon>
        <taxon>Suessiaceae</taxon>
        <taxon>Polarella</taxon>
    </lineage>
</organism>
<name>A0A813I2S5_POLGL</name>
<comment type="caution">
    <text evidence="2">The sequence shown here is derived from an EMBL/GenBank/DDBJ whole genome shotgun (WGS) entry which is preliminary data.</text>
</comment>
<reference evidence="2" key="1">
    <citation type="submission" date="2021-02" db="EMBL/GenBank/DDBJ databases">
        <authorList>
            <person name="Dougan E. K."/>
            <person name="Rhodes N."/>
            <person name="Thang M."/>
            <person name="Chan C."/>
        </authorList>
    </citation>
    <scope>NUCLEOTIDE SEQUENCE</scope>
</reference>